<dbReference type="AlphaFoldDB" id="A0A1H6RLK1"/>
<dbReference type="InterPro" id="IPR003856">
    <property type="entry name" value="LPS_length_determ_N"/>
</dbReference>
<dbReference type="GO" id="GO:0005886">
    <property type="term" value="C:plasma membrane"/>
    <property type="evidence" value="ECO:0007669"/>
    <property type="project" value="UniProtKB-SubCell"/>
</dbReference>
<dbReference type="PANTHER" id="PTHR32309:SF31">
    <property type="entry name" value="CAPSULAR EXOPOLYSACCHARIDE FAMILY"/>
    <property type="match status" value="1"/>
</dbReference>
<proteinExistence type="predicted"/>
<evidence type="ECO:0000256" key="4">
    <source>
        <dbReference type="ARBA" id="ARBA00022989"/>
    </source>
</evidence>
<evidence type="ECO:0000256" key="1">
    <source>
        <dbReference type="ARBA" id="ARBA00004651"/>
    </source>
</evidence>
<dbReference type="Proteomes" id="UP000199005">
    <property type="component" value="Unassembled WGS sequence"/>
</dbReference>
<feature type="transmembrane region" description="Helical" evidence="7">
    <location>
        <begin position="461"/>
        <end position="481"/>
    </location>
</feature>
<evidence type="ECO:0000256" key="6">
    <source>
        <dbReference type="SAM" id="Coils"/>
    </source>
</evidence>
<sequence length="533" mass="60853">MDALRTENHLYEFFSTLFANRRLIKRVFLVFAAFTLLLPLLLRESFEITAEVMVQSKKVAQTEANSATLQQETDKFLPPTLADMETESSILSSPELVRETLDTLRGEGLVLKDDGLLNRLLAPLREHLLVPLRAQVLDPLRSALGLTVDPPRDSRLDKLTLETLEDLDVVPLPGSNVISVHYRASDPALGTLFVNRLLDTYLVRRQALHSNDLPEAFYEQKKTQYQEQLGGLEGQRLALLERIRAANPEEEITFRLNAINQEEQALNLYRDRQLENQRWVDYLQNSLAVARKARLTDYGFPYTFASTIDKVAFEDREIRQLGDRLIEQIGQYGAESDVYRSDSVPMQNLYAQISRTRQQFLQVVSNRISERTKDLEIIAGVIAQKTARIDEYQGRIRELQDAQSGLRQLNTEIEALHQAFFTYTQRYEESRSRSQLEGGLSNAKVLSRPFEPTEASFPKPLLIIPLGLLTALLLAVAVGYIREFFDHRFKHPEQLLRQLGLPVLMTINAEQPSALPNPHKPGSLPWIRHWAGD</sequence>
<gene>
    <name evidence="9" type="ORF">SAMN04244572_00880</name>
    <name evidence="11" type="ORF">SAMN04244573_01147</name>
    <name evidence="10" type="ORF">SAMN04244579_01381</name>
</gene>
<dbReference type="RefSeq" id="WP_090620249.1">
    <property type="nucleotide sequence ID" value="NZ_FNYO01000012.1"/>
</dbReference>
<keyword evidence="5 7" id="KW-0472">Membrane</keyword>
<evidence type="ECO:0000313" key="14">
    <source>
        <dbReference type="Proteomes" id="UP000199267"/>
    </source>
</evidence>
<protein>
    <submittedName>
        <fullName evidence="9">Uncharacterized protein involved in exopolysaccharide biosynthesis</fullName>
    </submittedName>
</protein>
<reference evidence="12 13" key="1">
    <citation type="submission" date="2016-10" db="EMBL/GenBank/DDBJ databases">
        <authorList>
            <person name="de Groot N.N."/>
        </authorList>
    </citation>
    <scope>NUCLEOTIDE SEQUENCE [LARGE SCALE GENOMIC DNA]</scope>
    <source>
        <strain evidence="10 12">DSM 1041</strain>
        <strain evidence="9 13">DSM 373</strain>
        <strain evidence="11 14">DSM 378</strain>
    </source>
</reference>
<dbReference type="Proteomes" id="UP000199267">
    <property type="component" value="Unassembled WGS sequence"/>
</dbReference>
<keyword evidence="2" id="KW-1003">Cell membrane</keyword>
<keyword evidence="6" id="KW-0175">Coiled coil</keyword>
<name>A0A1H6RLK1_9GAMM</name>
<evidence type="ECO:0000256" key="2">
    <source>
        <dbReference type="ARBA" id="ARBA00022475"/>
    </source>
</evidence>
<evidence type="ECO:0000313" key="11">
    <source>
        <dbReference type="EMBL" id="SEQ17959.1"/>
    </source>
</evidence>
<dbReference type="OrthoDB" id="7001023at2"/>
<organism evidence="9 13">
    <name type="scientific">Azotobacter beijerinckii</name>
    <dbReference type="NCBI Taxonomy" id="170623"/>
    <lineage>
        <taxon>Bacteria</taxon>
        <taxon>Pseudomonadati</taxon>
        <taxon>Pseudomonadota</taxon>
        <taxon>Gammaproteobacteria</taxon>
        <taxon>Pseudomonadales</taxon>
        <taxon>Pseudomonadaceae</taxon>
        <taxon>Azotobacter</taxon>
    </lineage>
</organism>
<evidence type="ECO:0000256" key="5">
    <source>
        <dbReference type="ARBA" id="ARBA00023136"/>
    </source>
</evidence>
<dbReference type="STRING" id="170623.SAMN04244579_01381"/>
<evidence type="ECO:0000259" key="8">
    <source>
        <dbReference type="Pfam" id="PF02706"/>
    </source>
</evidence>
<dbReference type="Pfam" id="PF02706">
    <property type="entry name" value="Wzz"/>
    <property type="match status" value="1"/>
</dbReference>
<evidence type="ECO:0000256" key="3">
    <source>
        <dbReference type="ARBA" id="ARBA00022692"/>
    </source>
</evidence>
<evidence type="ECO:0000313" key="9">
    <source>
        <dbReference type="EMBL" id="SEI56659.1"/>
    </source>
</evidence>
<dbReference type="InterPro" id="IPR050445">
    <property type="entry name" value="Bact_polysacc_biosynth/exp"/>
</dbReference>
<keyword evidence="3 7" id="KW-0812">Transmembrane</keyword>
<dbReference type="EMBL" id="FNYO01000012">
    <property type="protein sequence ID" value="SEI61748.1"/>
    <property type="molecule type" value="Genomic_DNA"/>
</dbReference>
<evidence type="ECO:0000256" key="7">
    <source>
        <dbReference type="SAM" id="Phobius"/>
    </source>
</evidence>
<dbReference type="Proteomes" id="UP000199250">
    <property type="component" value="Unassembled WGS sequence"/>
</dbReference>
<dbReference type="EMBL" id="FOFJ01000007">
    <property type="protein sequence ID" value="SEQ17959.1"/>
    <property type="molecule type" value="Genomic_DNA"/>
</dbReference>
<evidence type="ECO:0000313" key="10">
    <source>
        <dbReference type="EMBL" id="SEI61748.1"/>
    </source>
</evidence>
<feature type="domain" description="Polysaccharide chain length determinant N-terminal" evidence="8">
    <location>
        <begin position="10"/>
        <end position="103"/>
    </location>
</feature>
<feature type="coiled-coil region" evidence="6">
    <location>
        <begin position="382"/>
        <end position="419"/>
    </location>
</feature>
<evidence type="ECO:0000313" key="13">
    <source>
        <dbReference type="Proteomes" id="UP000199250"/>
    </source>
</evidence>
<comment type="subcellular location">
    <subcellularLocation>
        <location evidence="1">Cell membrane</location>
        <topology evidence="1">Multi-pass membrane protein</topology>
    </subcellularLocation>
</comment>
<dbReference type="PANTHER" id="PTHR32309">
    <property type="entry name" value="TYROSINE-PROTEIN KINASE"/>
    <property type="match status" value="1"/>
</dbReference>
<keyword evidence="4 7" id="KW-1133">Transmembrane helix</keyword>
<dbReference type="EMBL" id="FNYQ01000009">
    <property type="protein sequence ID" value="SEI56659.1"/>
    <property type="molecule type" value="Genomic_DNA"/>
</dbReference>
<accession>A0A1H6RLK1</accession>
<evidence type="ECO:0000313" key="12">
    <source>
        <dbReference type="Proteomes" id="UP000199005"/>
    </source>
</evidence>